<keyword evidence="7 10" id="KW-0560">Oxidoreductase</keyword>
<keyword evidence="10" id="KW-0963">Cytoplasm</keyword>
<evidence type="ECO:0000256" key="2">
    <source>
        <dbReference type="ARBA" id="ARBA00009777"/>
    </source>
</evidence>
<evidence type="ECO:0000313" key="13">
    <source>
        <dbReference type="Proteomes" id="UP000729701"/>
    </source>
</evidence>
<dbReference type="NCBIfam" id="TIGR02493">
    <property type="entry name" value="PFLA"/>
    <property type="match status" value="1"/>
</dbReference>
<comment type="subcellular location">
    <subcellularLocation>
        <location evidence="10">Cytoplasm</location>
    </subcellularLocation>
</comment>
<dbReference type="NCBIfam" id="TIGR02494">
    <property type="entry name" value="PFLE_PFLC"/>
    <property type="match status" value="1"/>
</dbReference>
<comment type="cofactor">
    <cofactor evidence="10">
        <name>[4Fe-4S] cluster</name>
        <dbReference type="ChEBI" id="CHEBI:49883"/>
    </cofactor>
    <text evidence="10">Binds 1 [4Fe-4S] cluster. The cluster is coordinated with 3 cysteines and an exchangeable S-adenosyl-L-methionine.</text>
</comment>
<dbReference type="AlphaFoldDB" id="A0A951QHM1"/>
<keyword evidence="5 10" id="KW-0949">S-adenosyl-L-methionine</keyword>
<keyword evidence="12" id="KW-0456">Lyase</keyword>
<dbReference type="GO" id="GO:0051539">
    <property type="term" value="F:4 iron, 4 sulfur cluster binding"/>
    <property type="evidence" value="ECO:0007669"/>
    <property type="project" value="UniProtKB-UniRule"/>
</dbReference>
<evidence type="ECO:0000256" key="10">
    <source>
        <dbReference type="RuleBase" id="RU362053"/>
    </source>
</evidence>
<dbReference type="InterPro" id="IPR007197">
    <property type="entry name" value="rSAM"/>
</dbReference>
<evidence type="ECO:0000256" key="7">
    <source>
        <dbReference type="ARBA" id="ARBA00023002"/>
    </source>
</evidence>
<keyword evidence="6 10" id="KW-0479">Metal-binding</keyword>
<gene>
    <name evidence="12" type="primary">pflA</name>
    <name evidence="12" type="ORF">KME60_03965</name>
</gene>
<comment type="similarity">
    <text evidence="2 10">Belongs to the organic radical-activating enzymes family.</text>
</comment>
<keyword evidence="8 10" id="KW-0408">Iron</keyword>
<dbReference type="InterPro" id="IPR001989">
    <property type="entry name" value="Radical_activat_CS"/>
</dbReference>
<dbReference type="PANTHER" id="PTHR30352:SF5">
    <property type="entry name" value="PYRUVATE FORMATE-LYASE 1-ACTIVATING ENZYME"/>
    <property type="match status" value="1"/>
</dbReference>
<dbReference type="PROSITE" id="PS51918">
    <property type="entry name" value="RADICAL_SAM"/>
    <property type="match status" value="1"/>
</dbReference>
<dbReference type="InterPro" id="IPR058240">
    <property type="entry name" value="rSAM_sf"/>
</dbReference>
<evidence type="ECO:0000256" key="5">
    <source>
        <dbReference type="ARBA" id="ARBA00022691"/>
    </source>
</evidence>
<reference evidence="12" key="2">
    <citation type="journal article" date="2022" name="Microbiol. Resour. Announc.">
        <title>Metagenome Sequencing to Explore Phylogenomics of Terrestrial Cyanobacteria.</title>
        <authorList>
            <person name="Ward R.D."/>
            <person name="Stajich J.E."/>
            <person name="Johansen J.R."/>
            <person name="Huntemann M."/>
            <person name="Clum A."/>
            <person name="Foster B."/>
            <person name="Foster B."/>
            <person name="Roux S."/>
            <person name="Palaniappan K."/>
            <person name="Varghese N."/>
            <person name="Mukherjee S."/>
            <person name="Reddy T.B.K."/>
            <person name="Daum C."/>
            <person name="Copeland A."/>
            <person name="Chen I.A."/>
            <person name="Ivanova N.N."/>
            <person name="Kyrpides N.C."/>
            <person name="Shapiro N."/>
            <person name="Eloe-Fadrosh E.A."/>
            <person name="Pietrasiak N."/>
        </authorList>
    </citation>
    <scope>NUCLEOTIDE SEQUENCE</scope>
    <source>
        <strain evidence="12">GSE-NOS-MK-12-04C</strain>
    </source>
</reference>
<dbReference type="SFLD" id="SFLDG01066">
    <property type="entry name" value="organic_radical-activating_enz"/>
    <property type="match status" value="1"/>
</dbReference>
<sequence>MLNQKSHISKVQTVSERATSGYIHSVETCGTVDGPGIRFVIFTTGCPLRCLYCCNPDCRYLENGKKVSVDELMVEIQKYTSYMKASGGGVTISGGEPLYQPEFIREIFRRCKELGIHTALDTSGFCDLEVALPVLEFVDLVLLDIKSFDPAIYTKITSVSLEPTLILAKYLSKINKPVWIRFVLVPGLSDDSENIEGLANFVTTLKNLEKLEVLPFHKMGEYKWQELGYEYQLKDTPTPTAEELKKTLDIFRMKGIRAV</sequence>
<dbReference type="InterPro" id="IPR013785">
    <property type="entry name" value="Aldolase_TIM"/>
</dbReference>
<evidence type="ECO:0000256" key="3">
    <source>
        <dbReference type="ARBA" id="ARBA00021356"/>
    </source>
</evidence>
<dbReference type="InterPro" id="IPR012839">
    <property type="entry name" value="Organic_radical_activase"/>
</dbReference>
<dbReference type="Proteomes" id="UP000729701">
    <property type="component" value="Unassembled WGS sequence"/>
</dbReference>
<dbReference type="InterPro" id="IPR034457">
    <property type="entry name" value="Organic_radical-activating"/>
</dbReference>
<dbReference type="GO" id="GO:0016829">
    <property type="term" value="F:lyase activity"/>
    <property type="evidence" value="ECO:0007669"/>
    <property type="project" value="UniProtKB-KW"/>
</dbReference>
<dbReference type="CDD" id="cd01335">
    <property type="entry name" value="Radical_SAM"/>
    <property type="match status" value="1"/>
</dbReference>
<dbReference type="EMBL" id="JAHHGZ010000003">
    <property type="protein sequence ID" value="MBW4666604.1"/>
    <property type="molecule type" value="Genomic_DNA"/>
</dbReference>
<evidence type="ECO:0000313" key="12">
    <source>
        <dbReference type="EMBL" id="MBW4666604.1"/>
    </source>
</evidence>
<keyword evidence="4 10" id="KW-0004">4Fe-4S</keyword>
<evidence type="ECO:0000256" key="1">
    <source>
        <dbReference type="ARBA" id="ARBA00003141"/>
    </source>
</evidence>
<organism evidence="12 13">
    <name type="scientific">Cyanomargarita calcarea GSE-NOS-MK-12-04C</name>
    <dbReference type="NCBI Taxonomy" id="2839659"/>
    <lineage>
        <taxon>Bacteria</taxon>
        <taxon>Bacillati</taxon>
        <taxon>Cyanobacteriota</taxon>
        <taxon>Cyanophyceae</taxon>
        <taxon>Nostocales</taxon>
        <taxon>Cyanomargaritaceae</taxon>
        <taxon>Cyanomargarita</taxon>
    </lineage>
</organism>
<dbReference type="InterPro" id="IPR012838">
    <property type="entry name" value="PFL1_activating"/>
</dbReference>
<dbReference type="Pfam" id="PF04055">
    <property type="entry name" value="Radical_SAM"/>
    <property type="match status" value="1"/>
</dbReference>
<dbReference type="SUPFAM" id="SSF102114">
    <property type="entry name" value="Radical SAM enzymes"/>
    <property type="match status" value="1"/>
</dbReference>
<evidence type="ECO:0000259" key="11">
    <source>
        <dbReference type="PROSITE" id="PS51918"/>
    </source>
</evidence>
<dbReference type="Gene3D" id="3.20.20.70">
    <property type="entry name" value="Aldolase class I"/>
    <property type="match status" value="1"/>
</dbReference>
<proteinExistence type="inferred from homology"/>
<accession>A0A951QHM1</accession>
<evidence type="ECO:0000256" key="9">
    <source>
        <dbReference type="ARBA" id="ARBA00023014"/>
    </source>
</evidence>
<comment type="caution">
    <text evidence="12">The sequence shown here is derived from an EMBL/GenBank/DDBJ whole genome shotgun (WGS) entry which is preliminary data.</text>
</comment>
<dbReference type="GO" id="GO:0005737">
    <property type="term" value="C:cytoplasm"/>
    <property type="evidence" value="ECO:0007669"/>
    <property type="project" value="UniProtKB-SubCell"/>
</dbReference>
<dbReference type="EC" id="1.97.1.4" evidence="10"/>
<keyword evidence="9 10" id="KW-0411">Iron-sulfur</keyword>
<dbReference type="GO" id="GO:0046872">
    <property type="term" value="F:metal ion binding"/>
    <property type="evidence" value="ECO:0007669"/>
    <property type="project" value="UniProtKB-UniRule"/>
</dbReference>
<dbReference type="SFLD" id="SFLDS00029">
    <property type="entry name" value="Radical_SAM"/>
    <property type="match status" value="1"/>
</dbReference>
<dbReference type="PANTHER" id="PTHR30352">
    <property type="entry name" value="PYRUVATE FORMATE-LYASE-ACTIVATING ENZYME"/>
    <property type="match status" value="1"/>
</dbReference>
<reference evidence="12" key="1">
    <citation type="submission" date="2021-05" db="EMBL/GenBank/DDBJ databases">
        <authorList>
            <person name="Pietrasiak N."/>
            <person name="Ward R."/>
            <person name="Stajich J.E."/>
            <person name="Kurbessoian T."/>
        </authorList>
    </citation>
    <scope>NUCLEOTIDE SEQUENCE</scope>
    <source>
        <strain evidence="12">GSE-NOS-MK-12-04C</strain>
    </source>
</reference>
<dbReference type="PIRSF" id="PIRSF000371">
    <property type="entry name" value="PFL_act_enz"/>
    <property type="match status" value="1"/>
</dbReference>
<comment type="function">
    <text evidence="1 10">Activation of pyruvate formate-lyase under anaerobic conditions by generation of an organic free radical, using S-adenosylmethionine and reduced flavodoxin as cosubstrates to produce 5'-deoxy-adenosine.</text>
</comment>
<dbReference type="PROSITE" id="PS01087">
    <property type="entry name" value="RADICAL_ACTIVATING"/>
    <property type="match status" value="1"/>
</dbReference>
<protein>
    <recommendedName>
        <fullName evidence="3 10">Pyruvate formate-lyase-activating enzyme</fullName>
        <ecNumber evidence="10">1.97.1.4</ecNumber>
    </recommendedName>
</protein>
<name>A0A951QHM1_9CYAN</name>
<evidence type="ECO:0000256" key="8">
    <source>
        <dbReference type="ARBA" id="ARBA00023004"/>
    </source>
</evidence>
<feature type="domain" description="Radical SAM core" evidence="11">
    <location>
        <begin position="32"/>
        <end position="257"/>
    </location>
</feature>
<evidence type="ECO:0000256" key="6">
    <source>
        <dbReference type="ARBA" id="ARBA00022723"/>
    </source>
</evidence>
<evidence type="ECO:0000256" key="4">
    <source>
        <dbReference type="ARBA" id="ARBA00022485"/>
    </source>
</evidence>
<comment type="catalytic activity">
    <reaction evidence="10">
        <text>glycyl-[formate C-acetyltransferase] + reduced [flavodoxin] + S-adenosyl-L-methionine = glycin-2-yl radical-[formate C-acetyltransferase] + semiquinone [flavodoxin] + 5'-deoxyadenosine + L-methionine + H(+)</text>
        <dbReference type="Rhea" id="RHEA:19225"/>
        <dbReference type="Rhea" id="RHEA-COMP:10622"/>
        <dbReference type="Rhea" id="RHEA-COMP:12190"/>
        <dbReference type="Rhea" id="RHEA-COMP:12191"/>
        <dbReference type="Rhea" id="RHEA-COMP:14480"/>
        <dbReference type="ChEBI" id="CHEBI:15378"/>
        <dbReference type="ChEBI" id="CHEBI:17319"/>
        <dbReference type="ChEBI" id="CHEBI:29947"/>
        <dbReference type="ChEBI" id="CHEBI:32722"/>
        <dbReference type="ChEBI" id="CHEBI:57618"/>
        <dbReference type="ChEBI" id="CHEBI:57844"/>
        <dbReference type="ChEBI" id="CHEBI:59789"/>
        <dbReference type="ChEBI" id="CHEBI:140311"/>
        <dbReference type="EC" id="1.97.1.4"/>
    </reaction>
</comment>
<keyword evidence="12" id="KW-0670">Pyruvate</keyword>
<dbReference type="GO" id="GO:0043365">
    <property type="term" value="F:[formate-C-acetyltransferase]-activating enzyme activity"/>
    <property type="evidence" value="ECO:0007669"/>
    <property type="project" value="UniProtKB-UniRule"/>
</dbReference>